<organism evidence="2 3">
    <name type="scientific">Pseudoclavibacter endophyticus</name>
    <dbReference type="NCBI Taxonomy" id="1778590"/>
    <lineage>
        <taxon>Bacteria</taxon>
        <taxon>Bacillati</taxon>
        <taxon>Actinomycetota</taxon>
        <taxon>Actinomycetes</taxon>
        <taxon>Micrococcales</taxon>
        <taxon>Microbacteriaceae</taxon>
        <taxon>Pseudoclavibacter</taxon>
    </lineage>
</organism>
<feature type="region of interest" description="Disordered" evidence="1">
    <location>
        <begin position="1"/>
        <end position="77"/>
    </location>
</feature>
<sequence>MLGERPARPGRTRHARLDRGASRPARPVRASRAVARALAPHPPAPEPEPEPEPEPRPRPSAPPSVPQTRPPCPGLTV</sequence>
<dbReference type="AlphaFoldDB" id="A0A6H9WJG3"/>
<accession>A0A6H9WJG3</accession>
<protein>
    <submittedName>
        <fullName evidence="2">Uncharacterized protein</fullName>
    </submittedName>
</protein>
<dbReference type="Proteomes" id="UP000431744">
    <property type="component" value="Unassembled WGS sequence"/>
</dbReference>
<reference evidence="2 3" key="1">
    <citation type="submission" date="2019-09" db="EMBL/GenBank/DDBJ databases">
        <title>Phylogeny of genus Pseudoclavibacter and closely related genus.</title>
        <authorList>
            <person name="Li Y."/>
        </authorList>
    </citation>
    <scope>NUCLEOTIDE SEQUENCE [LARGE SCALE GENOMIC DNA]</scope>
    <source>
        <strain evidence="2 3">EGI 60007</strain>
    </source>
</reference>
<feature type="compositionally biased region" description="Pro residues" evidence="1">
    <location>
        <begin position="58"/>
        <end position="77"/>
    </location>
</feature>
<comment type="caution">
    <text evidence="2">The sequence shown here is derived from an EMBL/GenBank/DDBJ whole genome shotgun (WGS) entry which is preliminary data.</text>
</comment>
<name>A0A6H9WJG3_9MICO</name>
<proteinExistence type="predicted"/>
<feature type="compositionally biased region" description="Low complexity" evidence="1">
    <location>
        <begin position="22"/>
        <end position="39"/>
    </location>
</feature>
<dbReference type="EMBL" id="WBJY01000001">
    <property type="protein sequence ID" value="KAB1648956.1"/>
    <property type="molecule type" value="Genomic_DNA"/>
</dbReference>
<keyword evidence="3" id="KW-1185">Reference proteome</keyword>
<evidence type="ECO:0000313" key="2">
    <source>
        <dbReference type="EMBL" id="KAB1648956.1"/>
    </source>
</evidence>
<evidence type="ECO:0000313" key="3">
    <source>
        <dbReference type="Proteomes" id="UP000431744"/>
    </source>
</evidence>
<gene>
    <name evidence="2" type="ORF">F8O04_01275</name>
</gene>
<evidence type="ECO:0000256" key="1">
    <source>
        <dbReference type="SAM" id="MobiDB-lite"/>
    </source>
</evidence>